<dbReference type="Pfam" id="PF00072">
    <property type="entry name" value="Response_reg"/>
    <property type="match status" value="1"/>
</dbReference>
<keyword evidence="1" id="KW-0597">Phosphoprotein</keyword>
<evidence type="ECO:0000313" key="4">
    <source>
        <dbReference type="Proteomes" id="UP001209755"/>
    </source>
</evidence>
<dbReference type="InterPro" id="IPR052048">
    <property type="entry name" value="ST_Response_Regulator"/>
</dbReference>
<accession>A0ABT3H6P2</accession>
<comment type="caution">
    <text evidence="3">The sequence shown here is derived from an EMBL/GenBank/DDBJ whole genome shotgun (WGS) entry which is preliminary data.</text>
</comment>
<protein>
    <submittedName>
        <fullName evidence="3">Two-component system chemotaxis response regulator CheY</fullName>
    </submittedName>
</protein>
<dbReference type="Proteomes" id="UP001209755">
    <property type="component" value="Unassembled WGS sequence"/>
</dbReference>
<dbReference type="SUPFAM" id="SSF52172">
    <property type="entry name" value="CheY-like"/>
    <property type="match status" value="1"/>
</dbReference>
<dbReference type="InterPro" id="IPR001789">
    <property type="entry name" value="Sig_transdc_resp-reg_receiver"/>
</dbReference>
<dbReference type="PROSITE" id="PS50110">
    <property type="entry name" value="RESPONSE_REGULATORY"/>
    <property type="match status" value="1"/>
</dbReference>
<dbReference type="PANTHER" id="PTHR43228">
    <property type="entry name" value="TWO-COMPONENT RESPONSE REGULATOR"/>
    <property type="match status" value="1"/>
</dbReference>
<evidence type="ECO:0000313" key="3">
    <source>
        <dbReference type="EMBL" id="MCW2306062.1"/>
    </source>
</evidence>
<dbReference type="SMART" id="SM00448">
    <property type="entry name" value="REC"/>
    <property type="match status" value="1"/>
</dbReference>
<sequence length="165" mass="18139">MSAFSASSDFEALHVLVVDDNSFFRKLERSMLRQLGVDTVYEASDGLDALTRLDQRECDLVLLDWNMPAFPGADFLRLIRDKDDVYFRSIPVIVVTSFANQALVLKAVELGANGVVVKPFSIALLRDRILATGATCRTGRDASREPVPAAPIDDPSAVFDIDGMM</sequence>
<name>A0ABT3H6P2_9HYPH</name>
<dbReference type="Gene3D" id="3.40.50.2300">
    <property type="match status" value="1"/>
</dbReference>
<proteinExistence type="predicted"/>
<evidence type="ECO:0000259" key="2">
    <source>
        <dbReference type="PROSITE" id="PS50110"/>
    </source>
</evidence>
<reference evidence="4" key="1">
    <citation type="submission" date="2023-07" db="EMBL/GenBank/DDBJ databases">
        <title>Genome sequencing of Purple Non-Sulfur Bacteria from various extreme environments.</title>
        <authorList>
            <person name="Mayer M."/>
        </authorList>
    </citation>
    <scope>NUCLEOTIDE SEQUENCE [LARGE SCALE GENOMIC DNA]</scope>
    <source>
        <strain evidence="4">DSM 17935</strain>
    </source>
</reference>
<feature type="domain" description="Response regulatory" evidence="2">
    <location>
        <begin position="14"/>
        <end position="133"/>
    </location>
</feature>
<keyword evidence="4" id="KW-1185">Reference proteome</keyword>
<dbReference type="PANTHER" id="PTHR43228:SF1">
    <property type="entry name" value="TWO-COMPONENT RESPONSE REGULATOR ARR22"/>
    <property type="match status" value="1"/>
</dbReference>
<gene>
    <name evidence="3" type="ORF">M2319_000378</name>
</gene>
<dbReference type="EMBL" id="JAOQNS010000001">
    <property type="protein sequence ID" value="MCW2306062.1"/>
    <property type="molecule type" value="Genomic_DNA"/>
</dbReference>
<organism evidence="3 4">
    <name type="scientific">Rhodobium gokarnense</name>
    <dbReference type="NCBI Taxonomy" id="364296"/>
    <lineage>
        <taxon>Bacteria</taxon>
        <taxon>Pseudomonadati</taxon>
        <taxon>Pseudomonadota</taxon>
        <taxon>Alphaproteobacteria</taxon>
        <taxon>Hyphomicrobiales</taxon>
        <taxon>Rhodobiaceae</taxon>
        <taxon>Rhodobium</taxon>
    </lineage>
</organism>
<dbReference type="InterPro" id="IPR011006">
    <property type="entry name" value="CheY-like_superfamily"/>
</dbReference>
<evidence type="ECO:0000256" key="1">
    <source>
        <dbReference type="PROSITE-ProRule" id="PRU00169"/>
    </source>
</evidence>
<feature type="modified residue" description="4-aspartylphosphate" evidence="1">
    <location>
        <position position="64"/>
    </location>
</feature>
<dbReference type="RefSeq" id="WP_264599734.1">
    <property type="nucleotide sequence ID" value="NZ_JAOQNS010000001.1"/>
</dbReference>